<dbReference type="PROSITE" id="PS01012">
    <property type="entry name" value="FOLYLPOLYGLU_SYNT_2"/>
    <property type="match status" value="1"/>
</dbReference>
<proteinExistence type="inferred from homology"/>
<evidence type="ECO:0000259" key="12">
    <source>
        <dbReference type="Pfam" id="PF02875"/>
    </source>
</evidence>
<dbReference type="Pfam" id="PF08245">
    <property type="entry name" value="Mur_ligase_M"/>
    <property type="match status" value="1"/>
</dbReference>
<evidence type="ECO:0000256" key="3">
    <source>
        <dbReference type="ARBA" id="ARBA00013025"/>
    </source>
</evidence>
<keyword evidence="7 11" id="KW-0067">ATP-binding</keyword>
<keyword evidence="4 11" id="KW-0436">Ligase</keyword>
<dbReference type="PANTHER" id="PTHR11136:SF0">
    <property type="entry name" value="DIHYDROFOLATE SYNTHETASE-RELATED"/>
    <property type="match status" value="1"/>
</dbReference>
<feature type="domain" description="Mur ligase C-terminal" evidence="12">
    <location>
        <begin position="307"/>
        <end position="431"/>
    </location>
</feature>
<dbReference type="InterPro" id="IPR036565">
    <property type="entry name" value="Mur-like_cat_sf"/>
</dbReference>
<keyword evidence="6 11" id="KW-0547">Nucleotide-binding</keyword>
<evidence type="ECO:0000256" key="9">
    <source>
        <dbReference type="ARBA" id="ARBA00030592"/>
    </source>
</evidence>
<evidence type="ECO:0000256" key="11">
    <source>
        <dbReference type="PIRNR" id="PIRNR001563"/>
    </source>
</evidence>
<evidence type="ECO:0000313" key="14">
    <source>
        <dbReference type="EMBL" id="XCH33485.1"/>
    </source>
</evidence>
<dbReference type="EC" id="6.3.2.17" evidence="3"/>
<evidence type="ECO:0000256" key="7">
    <source>
        <dbReference type="ARBA" id="ARBA00022840"/>
    </source>
</evidence>
<dbReference type="Gene3D" id="3.90.190.20">
    <property type="entry name" value="Mur ligase, C-terminal domain"/>
    <property type="match status" value="1"/>
</dbReference>
<feature type="domain" description="Mur ligase central" evidence="13">
    <location>
        <begin position="54"/>
        <end position="279"/>
    </location>
</feature>
<dbReference type="InterPro" id="IPR018109">
    <property type="entry name" value="Folylpolyglutamate_synth_CS"/>
</dbReference>
<dbReference type="GO" id="GO:0005524">
    <property type="term" value="F:ATP binding"/>
    <property type="evidence" value="ECO:0007669"/>
    <property type="project" value="UniProtKB-KW"/>
</dbReference>
<gene>
    <name evidence="14" type="ORF">ABV300_01020</name>
</gene>
<evidence type="ECO:0000256" key="5">
    <source>
        <dbReference type="ARBA" id="ARBA00022723"/>
    </source>
</evidence>
<keyword evidence="8" id="KW-0460">Magnesium</keyword>
<keyword evidence="5" id="KW-0479">Metal-binding</keyword>
<dbReference type="SUPFAM" id="SSF53623">
    <property type="entry name" value="MurD-like peptide ligases, catalytic domain"/>
    <property type="match status" value="1"/>
</dbReference>
<name>A0AAU8GAV1_9CHLR</name>
<evidence type="ECO:0000259" key="13">
    <source>
        <dbReference type="Pfam" id="PF08245"/>
    </source>
</evidence>
<dbReference type="InterPro" id="IPR001645">
    <property type="entry name" value="Folylpolyglutamate_synth"/>
</dbReference>
<comment type="catalytic activity">
    <reaction evidence="10">
        <text>(6S)-5,6,7,8-tetrahydrofolyl-(gamma-L-Glu)(n) + L-glutamate + ATP = (6S)-5,6,7,8-tetrahydrofolyl-(gamma-L-Glu)(n+1) + ADP + phosphate + H(+)</text>
        <dbReference type="Rhea" id="RHEA:10580"/>
        <dbReference type="Rhea" id="RHEA-COMP:14738"/>
        <dbReference type="Rhea" id="RHEA-COMP:14740"/>
        <dbReference type="ChEBI" id="CHEBI:15378"/>
        <dbReference type="ChEBI" id="CHEBI:29985"/>
        <dbReference type="ChEBI" id="CHEBI:30616"/>
        <dbReference type="ChEBI" id="CHEBI:43474"/>
        <dbReference type="ChEBI" id="CHEBI:141005"/>
        <dbReference type="ChEBI" id="CHEBI:456216"/>
        <dbReference type="EC" id="6.3.2.17"/>
    </reaction>
</comment>
<dbReference type="NCBIfam" id="TIGR01499">
    <property type="entry name" value="folC"/>
    <property type="match status" value="1"/>
</dbReference>
<evidence type="ECO:0000256" key="1">
    <source>
        <dbReference type="ARBA" id="ARBA00001946"/>
    </source>
</evidence>
<reference evidence="14" key="1">
    <citation type="submission" date="2024-06" db="EMBL/GenBank/DDBJ databases">
        <title>A Novel Isolate, Dehalogenimonas sp. Strain 4OHTPN, Dechlorinates Aromatic 4 Hydroxy chlorothalonil by a Novel Reductive Dehalogenase.</title>
        <authorList>
            <person name="Liu G."/>
        </authorList>
    </citation>
    <scope>NUCLEOTIDE SEQUENCE</scope>
    <source>
        <strain evidence="14">4OHTPN</strain>
    </source>
</reference>
<dbReference type="AlphaFoldDB" id="A0AAU8GAV1"/>
<dbReference type="RefSeq" id="WP_353714718.1">
    <property type="nucleotide sequence ID" value="NZ_CP159307.1"/>
</dbReference>
<dbReference type="GO" id="GO:0008841">
    <property type="term" value="F:dihydrofolate synthase activity"/>
    <property type="evidence" value="ECO:0007669"/>
    <property type="project" value="TreeGrafter"/>
</dbReference>
<evidence type="ECO:0000256" key="2">
    <source>
        <dbReference type="ARBA" id="ARBA00008276"/>
    </source>
</evidence>
<evidence type="ECO:0000256" key="6">
    <source>
        <dbReference type="ARBA" id="ARBA00022741"/>
    </source>
</evidence>
<dbReference type="InterPro" id="IPR013221">
    <property type="entry name" value="Mur_ligase_cen"/>
</dbReference>
<dbReference type="GO" id="GO:0046872">
    <property type="term" value="F:metal ion binding"/>
    <property type="evidence" value="ECO:0007669"/>
    <property type="project" value="UniProtKB-KW"/>
</dbReference>
<dbReference type="GO" id="GO:0005737">
    <property type="term" value="C:cytoplasm"/>
    <property type="evidence" value="ECO:0007669"/>
    <property type="project" value="TreeGrafter"/>
</dbReference>
<dbReference type="SUPFAM" id="SSF53244">
    <property type="entry name" value="MurD-like peptide ligases, peptide-binding domain"/>
    <property type="match status" value="1"/>
</dbReference>
<comment type="similarity">
    <text evidence="2 11">Belongs to the folylpolyglutamate synthase family.</text>
</comment>
<comment type="cofactor">
    <cofactor evidence="1">
        <name>Mg(2+)</name>
        <dbReference type="ChEBI" id="CHEBI:18420"/>
    </cofactor>
</comment>
<dbReference type="FunFam" id="3.40.1190.10:FF:000011">
    <property type="entry name" value="Folylpolyglutamate synthase/dihydrofolate synthase"/>
    <property type="match status" value="1"/>
</dbReference>
<dbReference type="InterPro" id="IPR036615">
    <property type="entry name" value="Mur_ligase_C_dom_sf"/>
</dbReference>
<organism evidence="14">
    <name type="scientific">Dehalogenimonas sp. 4OHTPN</name>
    <dbReference type="NCBI Taxonomy" id="3166643"/>
    <lineage>
        <taxon>Bacteria</taxon>
        <taxon>Bacillati</taxon>
        <taxon>Chloroflexota</taxon>
        <taxon>Dehalococcoidia</taxon>
        <taxon>Dehalococcoidales</taxon>
        <taxon>Dehalococcoidaceae</taxon>
        <taxon>Dehalogenimonas</taxon>
    </lineage>
</organism>
<dbReference type="Gene3D" id="3.40.1190.10">
    <property type="entry name" value="Mur-like, catalytic domain"/>
    <property type="match status" value="1"/>
</dbReference>
<sequence length="449" mass="48431">MRPEYHAALLWLYGFVDYEAVQRPRDDSRYDLRRVRLLLERLGDPHLKAKTVHIAGSKGKGSTAAMIFSALREAGYRTGLYTSPHLIETYERFKINGRFIGEDELIAGIERLKPIVEAIKAESRYGALTTFEIMTALAFDFFAANNVEWQVIEVGLGGRLDATNVVEPDLCVITTIALEHTEVLGDTLGQIASEKAGIIKTGVPVVSALQAPEAMQVIEEICRQKGAALLAVDPNKTAPSQYRGGRQVFSVNGRLNRYDISLPLLGTFQRINCAAAVAALETLAERGVPGLDKMIIERGLGKAQWPGRFQVLDKDPIIIADGGHNPAAAAELAASLDAYFGGRDLLAHPAVLVIGASADKNVGGMAEVLTPLFDEVIVTRTRHPRAMEPRILGRAFEALGKKVNYTSTTAEALVLGVKMAGAGGLVCVTGSLFAVGETLELWQAGEAKA</sequence>
<dbReference type="InterPro" id="IPR004101">
    <property type="entry name" value="Mur_ligase_C"/>
</dbReference>
<dbReference type="Pfam" id="PF02875">
    <property type="entry name" value="Mur_ligase_C"/>
    <property type="match status" value="1"/>
</dbReference>
<dbReference type="PIRSF" id="PIRSF001563">
    <property type="entry name" value="Folylpolyglu_synth"/>
    <property type="match status" value="1"/>
</dbReference>
<protein>
    <recommendedName>
        <fullName evidence="3">tetrahydrofolate synthase</fullName>
        <ecNumber evidence="3">6.3.2.17</ecNumber>
    </recommendedName>
    <alternativeName>
        <fullName evidence="9">Tetrahydrofolylpolyglutamate synthase</fullName>
    </alternativeName>
</protein>
<evidence type="ECO:0000256" key="10">
    <source>
        <dbReference type="ARBA" id="ARBA00047493"/>
    </source>
</evidence>
<dbReference type="GO" id="GO:0004326">
    <property type="term" value="F:tetrahydrofolylpolyglutamate synthase activity"/>
    <property type="evidence" value="ECO:0007669"/>
    <property type="project" value="UniProtKB-EC"/>
</dbReference>
<evidence type="ECO:0000256" key="4">
    <source>
        <dbReference type="ARBA" id="ARBA00022598"/>
    </source>
</evidence>
<dbReference type="EMBL" id="CP159307">
    <property type="protein sequence ID" value="XCH33485.1"/>
    <property type="molecule type" value="Genomic_DNA"/>
</dbReference>
<accession>A0AAU8GAV1</accession>
<dbReference type="PANTHER" id="PTHR11136">
    <property type="entry name" value="FOLYLPOLYGLUTAMATE SYNTHASE-RELATED"/>
    <property type="match status" value="1"/>
</dbReference>
<evidence type="ECO:0000256" key="8">
    <source>
        <dbReference type="ARBA" id="ARBA00022842"/>
    </source>
</evidence>